<feature type="compositionally biased region" description="Low complexity" evidence="1">
    <location>
        <begin position="812"/>
        <end position="824"/>
    </location>
</feature>
<feature type="compositionally biased region" description="Polar residues" evidence="1">
    <location>
        <begin position="1123"/>
        <end position="1135"/>
    </location>
</feature>
<proteinExistence type="predicted"/>
<protein>
    <recommendedName>
        <fullName evidence="2">PH domain-containing protein</fullName>
    </recommendedName>
</protein>
<sequence>NDGIDDSNDGIDDSNDDIDDSNDDIDDSNDDSNDDSSDDDEAELRAEALMANDHLFQDAPSSHRLRTISLEGGISIMQGHRWSNSMTLSTKELNDKQETSSLKGESRHTVEFARNTKHNSNSSTLNQQQLKRLLSYSSLHSKGGSGSTYSRDSGSNSSSRFNNIPGWSHYRSRQQSQNGIQLQREVLEHGGFLADRIDCESEDQMSSSRTIRSDCVAWKACFGLFWVAAGHWLDDSRTINSYHLQPNCLLELQLRNNYIQLPPPGGELNYYDHYAEGILYKMSKKSGAVSKLTSHGGSASRDGTGVWKERWAVLQGTKLFLYHKRKDTTKKVIQLVVPLRITTSVLPINPRHNFKLTQSSLAPLSTTMITLTMSSDPTVPKICFRATSESEINHWTRIFHSLNDTTLHGVPSTIFSDLSPVSPPALPQVQSFSPGHRQRKNTGFSEGSRPKTHHYGASGAGPNSPADLETFSSERKRSHTSQGVSTPPTSTVPSISPLVISNAEAAFSHGRQSTGQSTKSRGSEACKITGSKEFNEKHLRHSSSNSTLGWFGGLTNTNESNSHYRTSQASTLVGSGPYSNQLSSPVREAMQHQQNIAASTEAFWEQQQRLHQEHDRRRRTVTDPSGSIAASPLAAAKLKLLSSFYNHAKESRFSLKPSSLDNREASLIRLDQALGIRANSSSYLRHGLGLECLDKSAKSILDSTNSSRSSLTPLYSGYVWLYIPNIPEACTHDDSTGANGTKSNICITKASGRYVKCFAAINDKGQFQWVEVKKTQGETGQDEGGRVTTPAAYMNKTGRRSSSRPSYAIQLSSSSSSPSTISSSTAAEKFSGNNGEAIEEITEPERAAVSSRDGTDCGSRIVQASMAHKLRLYFFCIKISPASLAEVMSELSVASADAPSLKPTPSKEAPPSRAQSTPKTRSPLAGIVLPPRTTSLPSARTTNNSEVAPVASTTAVDTLTVEEPVSTTRVRAETAPAHPNSLHNSQKLPTWPSMSPLHSEKSRNSRMMKMSRTVSSASNSSTTSTACAASQQLASKQTVTVSFERERTVSAPPGSYGASQLCRPGFTTLGRHDSICSTRSMLQHTTFIRSNSVLTASRAVMASHRALTGAKMANKEGALRVLPNSSSAPSLTTSAVLAPSPTMDSTPSPALADLKSNVLTLAQDLQKAMLTRQTSISSKSSSPSGAQQSFQSGGEHGGDPVSVQSTSSCTRPKLSLSETMAVKRASLQESTAATFQSLQHKPSLGSISDVAEECEHEDHKVKEQEQRQRQVLKFMCPFLEQSEHVDAQGRTYVTLKGYTETEEGWRSLHSALERFIDGPVIDQRSALPPEDTLIPSYNSPPIPEMRQSERAQNFWNAKAKLSEAAYIASLLVSPSAAPSPTPAARRVHARSESVQGFSSLGHSTKILGAGLGYRASLQIGRRSRSS</sequence>
<dbReference type="SUPFAM" id="SSF50729">
    <property type="entry name" value="PH domain-like"/>
    <property type="match status" value="1"/>
</dbReference>
<dbReference type="Pfam" id="PF00169">
    <property type="entry name" value="PH"/>
    <property type="match status" value="1"/>
</dbReference>
<feature type="region of interest" description="Disordered" evidence="1">
    <location>
        <begin position="1122"/>
        <end position="1151"/>
    </location>
</feature>
<name>A0A9P5VHR8_9FUNG</name>
<evidence type="ECO:0000256" key="1">
    <source>
        <dbReference type="SAM" id="MobiDB-lite"/>
    </source>
</evidence>
<comment type="caution">
    <text evidence="3">The sequence shown here is derived from an EMBL/GenBank/DDBJ whole genome shotgun (WGS) entry which is preliminary data.</text>
</comment>
<keyword evidence="4" id="KW-1185">Reference proteome</keyword>
<evidence type="ECO:0000259" key="2">
    <source>
        <dbReference type="PROSITE" id="PS50003"/>
    </source>
</evidence>
<feature type="compositionally biased region" description="Polar residues" evidence="1">
    <location>
        <begin position="932"/>
        <end position="944"/>
    </location>
</feature>
<feature type="region of interest" description="Disordered" evidence="1">
    <location>
        <begin position="425"/>
        <end position="495"/>
    </location>
</feature>
<feature type="region of interest" description="Disordered" evidence="1">
    <location>
        <begin position="507"/>
        <end position="542"/>
    </location>
</feature>
<feature type="region of interest" description="Disordered" evidence="1">
    <location>
        <begin position="1"/>
        <end position="41"/>
    </location>
</feature>
<feature type="compositionally biased region" description="Low complexity" evidence="1">
    <location>
        <begin position="484"/>
        <end position="495"/>
    </location>
</feature>
<accession>A0A9P5VHR8</accession>
<dbReference type="Gene3D" id="2.30.29.30">
    <property type="entry name" value="Pleckstrin-homology domain (PH domain)/Phosphotyrosine-binding domain (PTB)"/>
    <property type="match status" value="1"/>
</dbReference>
<feature type="compositionally biased region" description="Polar residues" evidence="1">
    <location>
        <begin position="510"/>
        <end position="520"/>
    </location>
</feature>
<feature type="non-terminal residue" evidence="3">
    <location>
        <position position="1426"/>
    </location>
</feature>
<gene>
    <name evidence="3" type="ORF">BG006_000319</name>
</gene>
<dbReference type="EMBL" id="JAAAUY010001047">
    <property type="protein sequence ID" value="KAF9324682.1"/>
    <property type="molecule type" value="Genomic_DNA"/>
</dbReference>
<feature type="region of interest" description="Disordered" evidence="1">
    <location>
        <begin position="897"/>
        <end position="944"/>
    </location>
</feature>
<feature type="region of interest" description="Disordered" evidence="1">
    <location>
        <begin position="775"/>
        <end position="856"/>
    </location>
</feature>
<dbReference type="CDD" id="cd00821">
    <property type="entry name" value="PH"/>
    <property type="match status" value="1"/>
</dbReference>
<feature type="compositionally biased region" description="Low complexity" evidence="1">
    <location>
        <begin position="1173"/>
        <end position="1192"/>
    </location>
</feature>
<dbReference type="InterPro" id="IPR011993">
    <property type="entry name" value="PH-like_dom_sf"/>
</dbReference>
<dbReference type="InterPro" id="IPR001849">
    <property type="entry name" value="PH_domain"/>
</dbReference>
<organism evidence="3 4">
    <name type="scientific">Podila minutissima</name>
    <dbReference type="NCBI Taxonomy" id="64525"/>
    <lineage>
        <taxon>Eukaryota</taxon>
        <taxon>Fungi</taxon>
        <taxon>Fungi incertae sedis</taxon>
        <taxon>Mucoromycota</taxon>
        <taxon>Mortierellomycotina</taxon>
        <taxon>Mortierellomycetes</taxon>
        <taxon>Mortierellales</taxon>
        <taxon>Mortierellaceae</taxon>
        <taxon>Podila</taxon>
    </lineage>
</organism>
<feature type="domain" description="PH" evidence="2">
    <location>
        <begin position="272"/>
        <end position="404"/>
    </location>
</feature>
<dbReference type="Proteomes" id="UP000696485">
    <property type="component" value="Unassembled WGS sequence"/>
</dbReference>
<dbReference type="SMART" id="SM00233">
    <property type="entry name" value="PH"/>
    <property type="match status" value="1"/>
</dbReference>
<evidence type="ECO:0000313" key="4">
    <source>
        <dbReference type="Proteomes" id="UP000696485"/>
    </source>
</evidence>
<feature type="region of interest" description="Disordered" evidence="1">
    <location>
        <begin position="1171"/>
        <end position="1215"/>
    </location>
</feature>
<reference evidence="3" key="1">
    <citation type="journal article" date="2020" name="Fungal Divers.">
        <title>Resolving the Mortierellaceae phylogeny through synthesis of multi-gene phylogenetics and phylogenomics.</title>
        <authorList>
            <person name="Vandepol N."/>
            <person name="Liber J."/>
            <person name="Desiro A."/>
            <person name="Na H."/>
            <person name="Kennedy M."/>
            <person name="Barry K."/>
            <person name="Grigoriev I.V."/>
            <person name="Miller A.N."/>
            <person name="O'Donnell K."/>
            <person name="Stajich J.E."/>
            <person name="Bonito G."/>
        </authorList>
    </citation>
    <scope>NUCLEOTIDE SEQUENCE</scope>
    <source>
        <strain evidence="3">NVP1</strain>
    </source>
</reference>
<evidence type="ECO:0000313" key="3">
    <source>
        <dbReference type="EMBL" id="KAF9324682.1"/>
    </source>
</evidence>
<feature type="region of interest" description="Disordered" evidence="1">
    <location>
        <begin position="969"/>
        <end position="1002"/>
    </location>
</feature>
<dbReference type="PROSITE" id="PS50003">
    <property type="entry name" value="PH_DOMAIN"/>
    <property type="match status" value="1"/>
</dbReference>